<accession>A0AAD3R3A8</accession>
<organism evidence="1 2">
    <name type="scientific">Lates japonicus</name>
    <name type="common">Japanese lates</name>
    <dbReference type="NCBI Taxonomy" id="270547"/>
    <lineage>
        <taxon>Eukaryota</taxon>
        <taxon>Metazoa</taxon>
        <taxon>Chordata</taxon>
        <taxon>Craniata</taxon>
        <taxon>Vertebrata</taxon>
        <taxon>Euteleostomi</taxon>
        <taxon>Actinopterygii</taxon>
        <taxon>Neopterygii</taxon>
        <taxon>Teleostei</taxon>
        <taxon>Neoteleostei</taxon>
        <taxon>Acanthomorphata</taxon>
        <taxon>Carangaria</taxon>
        <taxon>Carangaria incertae sedis</taxon>
        <taxon>Centropomidae</taxon>
        <taxon>Lates</taxon>
    </lineage>
</organism>
<keyword evidence="2" id="KW-1185">Reference proteome</keyword>
<evidence type="ECO:0000313" key="2">
    <source>
        <dbReference type="Proteomes" id="UP001279410"/>
    </source>
</evidence>
<reference evidence="1" key="1">
    <citation type="submission" date="2022-08" db="EMBL/GenBank/DDBJ databases">
        <title>Genome sequencing of akame (Lates japonicus).</title>
        <authorList>
            <person name="Hashiguchi Y."/>
            <person name="Takahashi H."/>
        </authorList>
    </citation>
    <scope>NUCLEOTIDE SEQUENCE</scope>
    <source>
        <strain evidence="1">Kochi</strain>
    </source>
</reference>
<name>A0AAD3R3A8_LATJO</name>
<sequence>MQSGLKLLVSLKSLCLSILHSLALKCVLMGGCCFCRGIPEGVWSIIWTCWLLFLRRSTWSKVHAEVLPSPRLPGRLYLEAGAALLMAGRRPADCMALCNEVISTTLELLPEKVLEDQRRQVFSHRSPVERGCQARTHPVYPPKAEGAFTLAGEGISFHSNRPAEEALRPPAQLQASQSVWVQGCGVVKCCGGLAGDRRQQLVGKRPGASPHSTTQQRSCLCLQETDLALCWTPWSCGTEYRNLVLTSQPGEEQQKNALSLTEQDQLSLACELKPIPTTNMYLLGQ</sequence>
<proteinExistence type="predicted"/>
<protein>
    <submittedName>
        <fullName evidence="1">Fanconi anemia group G protein isoform X2</fullName>
    </submittedName>
</protein>
<dbReference type="Proteomes" id="UP001279410">
    <property type="component" value="Unassembled WGS sequence"/>
</dbReference>
<comment type="caution">
    <text evidence="1">The sequence shown here is derived from an EMBL/GenBank/DDBJ whole genome shotgun (WGS) entry which is preliminary data.</text>
</comment>
<dbReference type="AlphaFoldDB" id="A0AAD3R3A8"/>
<evidence type="ECO:0000313" key="1">
    <source>
        <dbReference type="EMBL" id="GLD53913.1"/>
    </source>
</evidence>
<gene>
    <name evidence="1" type="ORF">AKAME5_000659700</name>
</gene>
<dbReference type="EMBL" id="BRZM01000019">
    <property type="protein sequence ID" value="GLD53913.1"/>
    <property type="molecule type" value="Genomic_DNA"/>
</dbReference>